<dbReference type="PANTHER" id="PTHR12172:SF0">
    <property type="entry name" value="CELL CYCLE CHECKPOINT PROTEIN RAD17"/>
    <property type="match status" value="1"/>
</dbReference>
<keyword evidence="5" id="KW-0067">ATP-binding</keyword>
<feature type="compositionally biased region" description="Polar residues" evidence="8">
    <location>
        <begin position="797"/>
        <end position="821"/>
    </location>
</feature>
<dbReference type="AlphaFoldDB" id="A0AAD4DB15"/>
<proteinExistence type="inferred from homology"/>
<dbReference type="GO" id="GO:0006281">
    <property type="term" value="P:DNA repair"/>
    <property type="evidence" value="ECO:0007669"/>
    <property type="project" value="InterPro"/>
</dbReference>
<accession>A0AAD4DB15</accession>
<feature type="region of interest" description="Disordered" evidence="8">
    <location>
        <begin position="1"/>
        <end position="172"/>
    </location>
</feature>
<feature type="region of interest" description="Disordered" evidence="8">
    <location>
        <begin position="791"/>
        <end position="864"/>
    </location>
</feature>
<evidence type="ECO:0000256" key="8">
    <source>
        <dbReference type="SAM" id="MobiDB-lite"/>
    </source>
</evidence>
<dbReference type="InterPro" id="IPR027417">
    <property type="entry name" value="P-loop_NTPase"/>
</dbReference>
<comment type="caution">
    <text evidence="9">The sequence shown here is derived from an EMBL/GenBank/DDBJ whole genome shotgun (WGS) entry which is preliminary data.</text>
</comment>
<dbReference type="GO" id="GO:0033314">
    <property type="term" value="P:mitotic DNA replication checkpoint signaling"/>
    <property type="evidence" value="ECO:0007669"/>
    <property type="project" value="TreeGrafter"/>
</dbReference>
<reference evidence="9" key="1">
    <citation type="journal article" date="2020" name="Fungal Divers.">
        <title>Resolving the Mortierellaceae phylogeny through synthesis of multi-gene phylogenetics and phylogenomics.</title>
        <authorList>
            <person name="Vandepol N."/>
            <person name="Liber J."/>
            <person name="Desiro A."/>
            <person name="Na H."/>
            <person name="Kennedy M."/>
            <person name="Barry K."/>
            <person name="Grigoriev I.V."/>
            <person name="Miller A.N."/>
            <person name="O'Donnell K."/>
            <person name="Stajich J.E."/>
            <person name="Bonito G."/>
        </authorList>
    </citation>
    <scope>NUCLEOTIDE SEQUENCE</scope>
    <source>
        <strain evidence="9">NRRL 28262</strain>
    </source>
</reference>
<feature type="compositionally biased region" description="Polar residues" evidence="8">
    <location>
        <begin position="163"/>
        <end position="172"/>
    </location>
</feature>
<evidence type="ECO:0000256" key="1">
    <source>
        <dbReference type="ARBA" id="ARBA00004123"/>
    </source>
</evidence>
<feature type="compositionally biased region" description="Acidic residues" evidence="8">
    <location>
        <begin position="62"/>
        <end position="72"/>
    </location>
</feature>
<evidence type="ECO:0000256" key="7">
    <source>
        <dbReference type="ARBA" id="ARBA00023306"/>
    </source>
</evidence>
<organism evidence="9 10">
    <name type="scientific">Linnemannia exigua</name>
    <dbReference type="NCBI Taxonomy" id="604196"/>
    <lineage>
        <taxon>Eukaryota</taxon>
        <taxon>Fungi</taxon>
        <taxon>Fungi incertae sedis</taxon>
        <taxon>Mucoromycota</taxon>
        <taxon>Mortierellomycotina</taxon>
        <taxon>Mortierellomycetes</taxon>
        <taxon>Mortierellales</taxon>
        <taxon>Mortierellaceae</taxon>
        <taxon>Linnemannia</taxon>
    </lineage>
</organism>
<dbReference type="GO" id="GO:0000077">
    <property type="term" value="P:DNA damage checkpoint signaling"/>
    <property type="evidence" value="ECO:0007669"/>
    <property type="project" value="TreeGrafter"/>
</dbReference>
<evidence type="ECO:0000256" key="3">
    <source>
        <dbReference type="ARBA" id="ARBA00022741"/>
    </source>
</evidence>
<feature type="compositionally biased region" description="Acidic residues" evidence="8">
    <location>
        <begin position="853"/>
        <end position="864"/>
    </location>
</feature>
<dbReference type="SUPFAM" id="SSF52540">
    <property type="entry name" value="P-loop containing nucleoside triphosphate hydrolases"/>
    <property type="match status" value="1"/>
</dbReference>
<dbReference type="Gene3D" id="3.40.50.300">
    <property type="entry name" value="P-loop containing nucleotide triphosphate hydrolases"/>
    <property type="match status" value="1"/>
</dbReference>
<feature type="region of interest" description="Disordered" evidence="8">
    <location>
        <begin position="306"/>
        <end position="337"/>
    </location>
</feature>
<dbReference type="GO" id="GO:0003689">
    <property type="term" value="F:DNA clamp loader activity"/>
    <property type="evidence" value="ECO:0007669"/>
    <property type="project" value="TreeGrafter"/>
</dbReference>
<comment type="similarity">
    <text evidence="2">Belongs to the rad17/RAD24 family.</text>
</comment>
<name>A0AAD4DB15_9FUNG</name>
<keyword evidence="10" id="KW-1185">Reference proteome</keyword>
<evidence type="ECO:0000256" key="5">
    <source>
        <dbReference type="ARBA" id="ARBA00022840"/>
    </source>
</evidence>
<keyword evidence="4" id="KW-0227">DNA damage</keyword>
<evidence type="ECO:0000256" key="4">
    <source>
        <dbReference type="ARBA" id="ARBA00022763"/>
    </source>
</evidence>
<feature type="compositionally biased region" description="Polar residues" evidence="8">
    <location>
        <begin position="88"/>
        <end position="99"/>
    </location>
</feature>
<dbReference type="GO" id="GO:0005524">
    <property type="term" value="F:ATP binding"/>
    <property type="evidence" value="ECO:0007669"/>
    <property type="project" value="UniProtKB-KW"/>
</dbReference>
<keyword evidence="7" id="KW-0131">Cell cycle</keyword>
<evidence type="ECO:0000313" key="9">
    <source>
        <dbReference type="EMBL" id="KAG0273406.1"/>
    </source>
</evidence>
<sequence>MPPKRTTKKSTAAPVARRPTREAKTRSAATTASLYKDSEAYLNEDSLSDISDPISDNGSDSLEGEIDSDQEETFTRTRGGRAKKVPTSGRNNTPSSNNKHGAAVTSPPKKAKPLKNTGSLAGSTSGATSPPGSKRKASELKFSPLGMSSSSSQSSPSIRSLSNTPISSPLAGVSTSVEDQWAEKYAPKSIEEVVVHKNKIGDVREWLRIYTSPFDTRRDISGGAILVLTGPAGSGKTTVLRNLAKEMDLNIVEWINSINANNIIQRPTMPDRNKDTWQPASVDEEYVPVMKSFQEFFSRAHRFSPLQLSSSKPQQTQTTGPRNLNSSSPSISTGWMQTARSGPIKKNIILIEDLPPVSAVSSRKIFQDTITNFANSRASSSSVLVIIVSDVFSKQSTELQFSSTRESSDPALTMRTLLPSSILNRLDSGVKNDNARIRQIKFNPIAPTFVKKALKTLIAQEFRGRATYAPETIEIDHLIQIHDGDLRAVINALQFLCYLPTKRRRQFREASRILEEDMEGLGTLEERSTQGQDSSLGLFHAVAKVLYNKRDWGGPMEEFDRDIVKVPANAWSKGRPPLPFNPEKDLIEKLPIEPDLYTLMLHQNYVRHMGSIDECTTAMNYLCIADQFQSNPSFGNAGYTQTMQMQPYMTSLAVRGMLFAPTSAGPASANSFGGPKKHWWPELFAVNRTSRANDDMYSEVAADLAGREAHGLATGSVTGPGFIPKAVIRQELVPMLHRCLIMDPYRPIFQQLLRGSSKAFVRHGAGAYGTKAGIIKKEFGEGDEGFVEELDAGAGGTQSSSGVADEVANSNVRGSSQGSETKSGSGLGIGFGKGKQTAQQQRQDQRTRIDQSVVDDDPIEDFSD</sequence>
<dbReference type="Proteomes" id="UP001194580">
    <property type="component" value="Unassembled WGS sequence"/>
</dbReference>
<dbReference type="GO" id="GO:0005634">
    <property type="term" value="C:nucleus"/>
    <property type="evidence" value="ECO:0007669"/>
    <property type="project" value="UniProtKB-SubCell"/>
</dbReference>
<keyword evidence="6" id="KW-0539">Nucleus</keyword>
<feature type="compositionally biased region" description="Low complexity" evidence="8">
    <location>
        <begin position="148"/>
        <end position="162"/>
    </location>
</feature>
<comment type="subcellular location">
    <subcellularLocation>
        <location evidence="1">Nucleus</location>
    </subcellularLocation>
</comment>
<dbReference type="Pfam" id="PF03215">
    <property type="entry name" value="Rad17"/>
    <property type="match status" value="1"/>
</dbReference>
<feature type="compositionally biased region" description="Low complexity" evidence="8">
    <location>
        <begin position="306"/>
        <end position="319"/>
    </location>
</feature>
<keyword evidence="3" id="KW-0547">Nucleotide-binding</keyword>
<dbReference type="GO" id="GO:0003682">
    <property type="term" value="F:chromatin binding"/>
    <property type="evidence" value="ECO:0007669"/>
    <property type="project" value="TreeGrafter"/>
</dbReference>
<dbReference type="PANTHER" id="PTHR12172">
    <property type="entry name" value="CELL CYCLE CHECKPOINT PROTEIN RAD17"/>
    <property type="match status" value="1"/>
</dbReference>
<evidence type="ECO:0000256" key="6">
    <source>
        <dbReference type="ARBA" id="ARBA00023242"/>
    </source>
</evidence>
<evidence type="ECO:0000256" key="2">
    <source>
        <dbReference type="ARBA" id="ARBA00006168"/>
    </source>
</evidence>
<protein>
    <submittedName>
        <fullName evidence="9">Cell cycle checkpoint protein rad17</fullName>
    </submittedName>
</protein>
<dbReference type="EMBL" id="JAAAIL010000750">
    <property type="protein sequence ID" value="KAG0273406.1"/>
    <property type="molecule type" value="Genomic_DNA"/>
</dbReference>
<gene>
    <name evidence="9" type="primary">RAD17</name>
    <name evidence="9" type="ORF">BGZ95_010783</name>
</gene>
<evidence type="ECO:0000313" key="10">
    <source>
        <dbReference type="Proteomes" id="UP001194580"/>
    </source>
</evidence>
<feature type="compositionally biased region" description="Low complexity" evidence="8">
    <location>
        <begin position="117"/>
        <end position="132"/>
    </location>
</feature>
<dbReference type="InterPro" id="IPR004582">
    <property type="entry name" value="Checkpoint_prot_Rad17_Rad24"/>
</dbReference>
<feature type="compositionally biased region" description="Polar residues" evidence="8">
    <location>
        <begin position="320"/>
        <end position="337"/>
    </location>
</feature>